<keyword evidence="2" id="KW-0131">Cell cycle</keyword>
<gene>
    <name evidence="5" type="ORF">PIB30_026857</name>
</gene>
<dbReference type="Gene3D" id="1.10.10.1420">
    <property type="entry name" value="DNA replication factor Cdt1, C-terminal WH domain"/>
    <property type="match status" value="1"/>
</dbReference>
<name>A0ABU6SAI4_9FABA</name>
<accession>A0ABU6SAI4</accession>
<comment type="similarity">
    <text evidence="1">Belongs to the Cdt1 family.</text>
</comment>
<evidence type="ECO:0000256" key="2">
    <source>
        <dbReference type="ARBA" id="ARBA00023306"/>
    </source>
</evidence>
<dbReference type="Pfam" id="PF16679">
    <property type="entry name" value="CDT1_C"/>
    <property type="match status" value="1"/>
</dbReference>
<dbReference type="InterPro" id="IPR036390">
    <property type="entry name" value="WH_DNA-bd_sf"/>
</dbReference>
<dbReference type="SUPFAM" id="SSF46785">
    <property type="entry name" value="Winged helix' DNA-binding domain"/>
    <property type="match status" value="1"/>
</dbReference>
<dbReference type="InterPro" id="IPR038090">
    <property type="entry name" value="Cdt1_C_WH_dom_sf"/>
</dbReference>
<keyword evidence="6" id="KW-1185">Reference proteome</keyword>
<proteinExistence type="inferred from homology"/>
<feature type="compositionally biased region" description="Low complexity" evidence="3">
    <location>
        <begin position="313"/>
        <end position="328"/>
    </location>
</feature>
<dbReference type="CDD" id="cd08674">
    <property type="entry name" value="Cdt1_m"/>
    <property type="match status" value="1"/>
</dbReference>
<evidence type="ECO:0000256" key="3">
    <source>
        <dbReference type="SAM" id="MobiDB-lite"/>
    </source>
</evidence>
<comment type="caution">
    <text evidence="5">The sequence shown here is derived from an EMBL/GenBank/DDBJ whole genome shotgun (WGS) entry which is preliminary data.</text>
</comment>
<evidence type="ECO:0000256" key="1">
    <source>
        <dbReference type="ARBA" id="ARBA00008356"/>
    </source>
</evidence>
<sequence length="535" mass="59538">MEQKPCEESAKSVSDLKCAKNLNESDESIACPTPNKTDELPSKSKEQQTQLPEKYRALADLFGHMSCSLRLLHLRKKSPTFQNICAQVEILAQRKFSYAQLAQMKYILPEGIHVDKVLVHDKKSLCMKADMKITLVFDVLEEESNESSDMAFRQYFSSRLMNFSNMHPEAADIPEAVLPEPFCRRPCSLIDVDLPVNSANASSSTSNQIELLPGKFHPFPSFTRHFSQNNVACQTEKLQCISSTKTSLSSCVSNYLDNQESESKCQEGYAPPSDCATNMNSGGQGKESISDFQPNIANTPVHTARPPRDVCDSSSESPDIKISSSSNSLMTKTPAQSAPGRLIPISDAKLQNMDTRKSASCRKPAKRVLDFPLMEGNAGFDIKGDNLEPIRGSHEYDSILESGIGYAEDCNLLTQKVEERSGHSRDNTHQIHSGLDTKDEKSSSLLDLVNVIHSIFHSVRGASITKEELLHKILINSLDVDEISEVEEQIHFIEKLVPDWICRKLLPSGDDIYSIKKVSDLDSVQSRLLKHVTRS</sequence>
<dbReference type="InterPro" id="IPR045173">
    <property type="entry name" value="Cdt1"/>
</dbReference>
<protein>
    <recommendedName>
        <fullName evidence="4">CDT1 Geminin-binding domain-containing protein</fullName>
    </recommendedName>
</protein>
<dbReference type="EMBL" id="JASCZI010060517">
    <property type="protein sequence ID" value="MED6133272.1"/>
    <property type="molecule type" value="Genomic_DNA"/>
</dbReference>
<dbReference type="Pfam" id="PF08839">
    <property type="entry name" value="CDT1"/>
    <property type="match status" value="1"/>
</dbReference>
<dbReference type="InterPro" id="IPR014939">
    <property type="entry name" value="CDT1_Gemini-bd-like"/>
</dbReference>
<organism evidence="5 6">
    <name type="scientific">Stylosanthes scabra</name>
    <dbReference type="NCBI Taxonomy" id="79078"/>
    <lineage>
        <taxon>Eukaryota</taxon>
        <taxon>Viridiplantae</taxon>
        <taxon>Streptophyta</taxon>
        <taxon>Embryophyta</taxon>
        <taxon>Tracheophyta</taxon>
        <taxon>Spermatophyta</taxon>
        <taxon>Magnoliopsida</taxon>
        <taxon>eudicotyledons</taxon>
        <taxon>Gunneridae</taxon>
        <taxon>Pentapetalae</taxon>
        <taxon>rosids</taxon>
        <taxon>fabids</taxon>
        <taxon>Fabales</taxon>
        <taxon>Fabaceae</taxon>
        <taxon>Papilionoideae</taxon>
        <taxon>50 kb inversion clade</taxon>
        <taxon>dalbergioids sensu lato</taxon>
        <taxon>Dalbergieae</taxon>
        <taxon>Pterocarpus clade</taxon>
        <taxon>Stylosanthes</taxon>
    </lineage>
</organism>
<dbReference type="PANTHER" id="PTHR28637">
    <property type="entry name" value="DNA REPLICATION FACTOR CDT1"/>
    <property type="match status" value="1"/>
</dbReference>
<evidence type="ECO:0000313" key="5">
    <source>
        <dbReference type="EMBL" id="MED6133272.1"/>
    </source>
</evidence>
<reference evidence="5 6" key="1">
    <citation type="journal article" date="2023" name="Plants (Basel)">
        <title>Bridging the Gap: Combining Genomics and Transcriptomics Approaches to Understand Stylosanthes scabra, an Orphan Legume from the Brazilian Caatinga.</title>
        <authorList>
            <person name="Ferreira-Neto J.R.C."/>
            <person name="da Silva M.D."/>
            <person name="Binneck E."/>
            <person name="de Melo N.F."/>
            <person name="da Silva R.H."/>
            <person name="de Melo A.L.T.M."/>
            <person name="Pandolfi V."/>
            <person name="Bustamante F.O."/>
            <person name="Brasileiro-Vidal A.C."/>
            <person name="Benko-Iseppon A.M."/>
        </authorList>
    </citation>
    <scope>NUCLEOTIDE SEQUENCE [LARGE SCALE GENOMIC DNA]</scope>
    <source>
        <tissue evidence="5">Leaves</tissue>
    </source>
</reference>
<feature type="compositionally biased region" description="Basic and acidic residues" evidence="3">
    <location>
        <begin position="36"/>
        <end position="46"/>
    </location>
</feature>
<evidence type="ECO:0000259" key="4">
    <source>
        <dbReference type="SMART" id="SM01075"/>
    </source>
</evidence>
<dbReference type="SMART" id="SM01075">
    <property type="entry name" value="CDT1"/>
    <property type="match status" value="1"/>
</dbReference>
<feature type="region of interest" description="Disordered" evidence="3">
    <location>
        <begin position="297"/>
        <end position="340"/>
    </location>
</feature>
<feature type="domain" description="CDT1 Geminin-binding" evidence="4">
    <location>
        <begin position="51"/>
        <end position="180"/>
    </location>
</feature>
<dbReference type="InterPro" id="IPR032054">
    <property type="entry name" value="Cdt1_C"/>
</dbReference>
<feature type="region of interest" description="Disordered" evidence="3">
    <location>
        <begin position="26"/>
        <end position="49"/>
    </location>
</feature>
<dbReference type="PANTHER" id="PTHR28637:SF13">
    <property type="entry name" value="EXPRESSED PROTEIN"/>
    <property type="match status" value="1"/>
</dbReference>
<dbReference type="Proteomes" id="UP001341840">
    <property type="component" value="Unassembled WGS sequence"/>
</dbReference>
<evidence type="ECO:0000313" key="6">
    <source>
        <dbReference type="Proteomes" id="UP001341840"/>
    </source>
</evidence>